<dbReference type="PANTHER" id="PTHR19143">
    <property type="entry name" value="FIBRINOGEN/TENASCIN/ANGIOPOEITIN"/>
    <property type="match status" value="1"/>
</dbReference>
<evidence type="ECO:0000313" key="5">
    <source>
        <dbReference type="Proteomes" id="UP001374579"/>
    </source>
</evidence>
<evidence type="ECO:0000259" key="3">
    <source>
        <dbReference type="PROSITE" id="PS51406"/>
    </source>
</evidence>
<feature type="signal peptide" evidence="2">
    <location>
        <begin position="1"/>
        <end position="20"/>
    </location>
</feature>
<dbReference type="SMART" id="SM00186">
    <property type="entry name" value="FBG"/>
    <property type="match status" value="1"/>
</dbReference>
<feature type="domain" description="Fibrinogen C-terminal" evidence="3">
    <location>
        <begin position="99"/>
        <end position="307"/>
    </location>
</feature>
<comment type="caution">
    <text evidence="4">The sequence shown here is derived from an EMBL/GenBank/DDBJ whole genome shotgun (WGS) entry which is preliminary data.</text>
</comment>
<accession>A0AAN9GEP6</accession>
<dbReference type="AlphaFoldDB" id="A0AAN9GEP6"/>
<reference evidence="4 5" key="1">
    <citation type="submission" date="2024-02" db="EMBL/GenBank/DDBJ databases">
        <title>Chromosome-scale genome assembly of the rough periwinkle Littorina saxatilis.</title>
        <authorList>
            <person name="De Jode A."/>
            <person name="Faria R."/>
            <person name="Formenti G."/>
            <person name="Sims Y."/>
            <person name="Smith T.P."/>
            <person name="Tracey A."/>
            <person name="Wood J.M.D."/>
            <person name="Zagrodzka Z.B."/>
            <person name="Johannesson K."/>
            <person name="Butlin R.K."/>
            <person name="Leder E.H."/>
        </authorList>
    </citation>
    <scope>NUCLEOTIDE SEQUENCE [LARGE SCALE GENOMIC DNA]</scope>
    <source>
        <strain evidence="4">Snail1</strain>
        <tissue evidence="4">Muscle</tissue>
    </source>
</reference>
<keyword evidence="1" id="KW-1015">Disulfide bond</keyword>
<evidence type="ECO:0000256" key="1">
    <source>
        <dbReference type="ARBA" id="ARBA00023157"/>
    </source>
</evidence>
<dbReference type="EMBL" id="JBAMIC010000007">
    <property type="protein sequence ID" value="KAK7106248.1"/>
    <property type="molecule type" value="Genomic_DNA"/>
</dbReference>
<dbReference type="Proteomes" id="UP001374579">
    <property type="component" value="Unassembled WGS sequence"/>
</dbReference>
<dbReference type="CDD" id="cd00087">
    <property type="entry name" value="FReD"/>
    <property type="match status" value="1"/>
</dbReference>
<dbReference type="InterPro" id="IPR050373">
    <property type="entry name" value="Fibrinogen_C-term_domain"/>
</dbReference>
<dbReference type="Gene3D" id="3.90.215.10">
    <property type="entry name" value="Gamma Fibrinogen, chain A, domain 1"/>
    <property type="match status" value="1"/>
</dbReference>
<organism evidence="4 5">
    <name type="scientific">Littorina saxatilis</name>
    <dbReference type="NCBI Taxonomy" id="31220"/>
    <lineage>
        <taxon>Eukaryota</taxon>
        <taxon>Metazoa</taxon>
        <taxon>Spiralia</taxon>
        <taxon>Lophotrochozoa</taxon>
        <taxon>Mollusca</taxon>
        <taxon>Gastropoda</taxon>
        <taxon>Caenogastropoda</taxon>
        <taxon>Littorinimorpha</taxon>
        <taxon>Littorinoidea</taxon>
        <taxon>Littorinidae</taxon>
        <taxon>Littorina</taxon>
    </lineage>
</organism>
<sequence>MAALLTLISLTPFCIVQCAAYSDSTAHMSEVFLDTRLDDVRFSTDIVFEFPADRDIHCGILCSRHSSCLTFTFHQGQCQGHSAIMTSASAHTVAMGAKSFATSGSSRCIGDGVHLFVDPSLNVKVTVLCEADWLVVQRRQDGSVDFERGWEDYKNGFGKPTGELWLGLETMHRLTSGQPWELQVTLGDWEGNVTYANYNNFSISSAADNFTLYADYLEDRSQVNDSLARNSGYQFTTYDADNDIQKNINCANKLNGGWWFVKCGDSNLNGLYMNSSDAPDTNGVRYKQWLGTEYSLKFAQMKIRPVQGFR</sequence>
<name>A0AAN9GEP6_9CAEN</name>
<evidence type="ECO:0000256" key="2">
    <source>
        <dbReference type="SAM" id="SignalP"/>
    </source>
</evidence>
<keyword evidence="2" id="KW-0732">Signal</keyword>
<dbReference type="InterPro" id="IPR002181">
    <property type="entry name" value="Fibrinogen_a/b/g_C_dom"/>
</dbReference>
<dbReference type="Pfam" id="PF00147">
    <property type="entry name" value="Fibrinogen_C"/>
    <property type="match status" value="1"/>
</dbReference>
<dbReference type="InterPro" id="IPR014716">
    <property type="entry name" value="Fibrinogen_a/b/g_C_1"/>
</dbReference>
<proteinExistence type="predicted"/>
<dbReference type="InterPro" id="IPR036056">
    <property type="entry name" value="Fibrinogen-like_C"/>
</dbReference>
<protein>
    <recommendedName>
        <fullName evidence="3">Fibrinogen C-terminal domain-containing protein</fullName>
    </recommendedName>
</protein>
<evidence type="ECO:0000313" key="4">
    <source>
        <dbReference type="EMBL" id="KAK7106248.1"/>
    </source>
</evidence>
<keyword evidence="5" id="KW-1185">Reference proteome</keyword>
<dbReference type="PROSITE" id="PS51406">
    <property type="entry name" value="FIBRINOGEN_C_2"/>
    <property type="match status" value="1"/>
</dbReference>
<dbReference type="SUPFAM" id="SSF56496">
    <property type="entry name" value="Fibrinogen C-terminal domain-like"/>
    <property type="match status" value="1"/>
</dbReference>
<dbReference type="GO" id="GO:0005615">
    <property type="term" value="C:extracellular space"/>
    <property type="evidence" value="ECO:0007669"/>
    <property type="project" value="TreeGrafter"/>
</dbReference>
<dbReference type="PROSITE" id="PS00514">
    <property type="entry name" value="FIBRINOGEN_C_1"/>
    <property type="match status" value="1"/>
</dbReference>
<gene>
    <name evidence="4" type="ORF">V1264_017522</name>
</gene>
<dbReference type="InterPro" id="IPR020837">
    <property type="entry name" value="Fibrinogen_CS"/>
</dbReference>
<feature type="chain" id="PRO_5042829288" description="Fibrinogen C-terminal domain-containing protein" evidence="2">
    <location>
        <begin position="21"/>
        <end position="310"/>
    </location>
</feature>